<sequence length="348" mass="40467">PISPFPCSFSSHSSPHLSSILPYLFTMADEELAIKVSRVYSLPSSQRAKIVAEWRCSNEGCYDSNFFSCYFGTESRSTYPYVLNCGHYICGRCKDDLIDREKSFVCNHDYEEKEDCFLPMSLEELHKAPLAKHITHLVPYFRVNGNKCEYCSIRYSDRKTPIMCVWCSLNVPEQKFLYSFAHFPIQLIGEANALRNEANREVYAKEFNARFPWYLFAINEFQMMILIDELLMCPRKHPYTPKGNPPKFCTNGRLSCRKCLMNDRKIGCGQCETECELLEQKMNDEAKTDLRFVVGDLAVDKMRECHKCHNFHHKNNVVRNDSNETKCVYCIVRKHGDPISKRTRLIGQ</sequence>
<reference evidence="1" key="1">
    <citation type="submission" date="2023-10" db="EMBL/GenBank/DDBJ databases">
        <title>Genome assembly of Pristionchus species.</title>
        <authorList>
            <person name="Yoshida K."/>
            <person name="Sommer R.J."/>
        </authorList>
    </citation>
    <scope>NUCLEOTIDE SEQUENCE</scope>
    <source>
        <strain evidence="1">RS5133</strain>
    </source>
</reference>
<evidence type="ECO:0000313" key="2">
    <source>
        <dbReference type="Proteomes" id="UP001432322"/>
    </source>
</evidence>
<name>A0AAV5VY22_9BILA</name>
<gene>
    <name evidence="1" type="ORF">PFISCL1PPCAC_14139</name>
</gene>
<evidence type="ECO:0008006" key="3">
    <source>
        <dbReference type="Google" id="ProtNLM"/>
    </source>
</evidence>
<dbReference type="Proteomes" id="UP001432322">
    <property type="component" value="Unassembled WGS sequence"/>
</dbReference>
<protein>
    <recommendedName>
        <fullName evidence="3">RING-type domain-containing protein</fullName>
    </recommendedName>
</protein>
<feature type="non-terminal residue" evidence="1">
    <location>
        <position position="1"/>
    </location>
</feature>
<dbReference type="EMBL" id="BTSY01000004">
    <property type="protein sequence ID" value="GMT22842.1"/>
    <property type="molecule type" value="Genomic_DNA"/>
</dbReference>
<accession>A0AAV5VY22</accession>
<dbReference type="AlphaFoldDB" id="A0AAV5VY22"/>
<evidence type="ECO:0000313" key="1">
    <source>
        <dbReference type="EMBL" id="GMT22842.1"/>
    </source>
</evidence>
<comment type="caution">
    <text evidence="1">The sequence shown here is derived from an EMBL/GenBank/DDBJ whole genome shotgun (WGS) entry which is preliminary data.</text>
</comment>
<keyword evidence="2" id="KW-1185">Reference proteome</keyword>
<organism evidence="1 2">
    <name type="scientific">Pristionchus fissidentatus</name>
    <dbReference type="NCBI Taxonomy" id="1538716"/>
    <lineage>
        <taxon>Eukaryota</taxon>
        <taxon>Metazoa</taxon>
        <taxon>Ecdysozoa</taxon>
        <taxon>Nematoda</taxon>
        <taxon>Chromadorea</taxon>
        <taxon>Rhabditida</taxon>
        <taxon>Rhabditina</taxon>
        <taxon>Diplogasteromorpha</taxon>
        <taxon>Diplogasteroidea</taxon>
        <taxon>Neodiplogasteridae</taxon>
        <taxon>Pristionchus</taxon>
    </lineage>
</organism>
<proteinExistence type="predicted"/>